<dbReference type="AlphaFoldDB" id="A0A1M4SUR2"/>
<feature type="binding site" evidence="5">
    <location>
        <begin position="109"/>
        <end position="112"/>
    </location>
    <ligand>
        <name>(6S)-5,6,7,8-tetrahydrofolate</name>
        <dbReference type="ChEBI" id="CHEBI:57453"/>
    </ligand>
</feature>
<reference evidence="9" key="1">
    <citation type="submission" date="2016-11" db="EMBL/GenBank/DDBJ databases">
        <authorList>
            <person name="Varghese N."/>
            <person name="Submissions S."/>
        </authorList>
    </citation>
    <scope>NUCLEOTIDE SEQUENCE [LARGE SCALE GENOMIC DNA]</scope>
    <source>
        <strain evidence="9">DSM 12395</strain>
    </source>
</reference>
<evidence type="ECO:0000259" key="6">
    <source>
        <dbReference type="Pfam" id="PF00551"/>
    </source>
</evidence>
<dbReference type="NCBIfam" id="TIGR00460">
    <property type="entry name" value="fmt"/>
    <property type="match status" value="1"/>
</dbReference>
<dbReference type="STRING" id="1121429.SAMN02745133_00239"/>
<dbReference type="EC" id="2.1.2.9" evidence="2 5"/>
<feature type="domain" description="Formyl transferase C-terminal" evidence="7">
    <location>
        <begin position="204"/>
        <end position="301"/>
    </location>
</feature>
<dbReference type="PANTHER" id="PTHR11138:SF5">
    <property type="entry name" value="METHIONYL-TRNA FORMYLTRANSFERASE, MITOCHONDRIAL"/>
    <property type="match status" value="1"/>
</dbReference>
<evidence type="ECO:0000256" key="5">
    <source>
        <dbReference type="HAMAP-Rule" id="MF_00182"/>
    </source>
</evidence>
<dbReference type="InterPro" id="IPR036477">
    <property type="entry name" value="Formyl_transf_N_sf"/>
</dbReference>
<dbReference type="Pfam" id="PF02911">
    <property type="entry name" value="Formyl_trans_C"/>
    <property type="match status" value="1"/>
</dbReference>
<dbReference type="InterPro" id="IPR005793">
    <property type="entry name" value="Formyl_trans_C"/>
</dbReference>
<dbReference type="PANTHER" id="PTHR11138">
    <property type="entry name" value="METHIONYL-TRNA FORMYLTRANSFERASE"/>
    <property type="match status" value="1"/>
</dbReference>
<dbReference type="InterPro" id="IPR002376">
    <property type="entry name" value="Formyl_transf_N"/>
</dbReference>
<dbReference type="InterPro" id="IPR044135">
    <property type="entry name" value="Met-tRNA-FMT_C"/>
</dbReference>
<dbReference type="HAMAP" id="MF_00182">
    <property type="entry name" value="Formyl_trans"/>
    <property type="match status" value="1"/>
</dbReference>
<dbReference type="Proteomes" id="UP000184148">
    <property type="component" value="Unassembled WGS sequence"/>
</dbReference>
<name>A0A1M4SUR2_9FIRM</name>
<dbReference type="SUPFAM" id="SSF50486">
    <property type="entry name" value="FMT C-terminal domain-like"/>
    <property type="match status" value="1"/>
</dbReference>
<dbReference type="SUPFAM" id="SSF53328">
    <property type="entry name" value="Formyltransferase"/>
    <property type="match status" value="1"/>
</dbReference>
<dbReference type="InterPro" id="IPR005794">
    <property type="entry name" value="Fmt"/>
</dbReference>
<evidence type="ECO:0000256" key="1">
    <source>
        <dbReference type="ARBA" id="ARBA00010699"/>
    </source>
</evidence>
<keyword evidence="3 5" id="KW-0808">Transferase</keyword>
<evidence type="ECO:0000256" key="4">
    <source>
        <dbReference type="ARBA" id="ARBA00022917"/>
    </source>
</evidence>
<evidence type="ECO:0000256" key="3">
    <source>
        <dbReference type="ARBA" id="ARBA00022679"/>
    </source>
</evidence>
<evidence type="ECO:0000313" key="9">
    <source>
        <dbReference type="Proteomes" id="UP000184148"/>
    </source>
</evidence>
<dbReference type="EMBL" id="FQUY01000001">
    <property type="protein sequence ID" value="SHE35727.1"/>
    <property type="molecule type" value="Genomic_DNA"/>
</dbReference>
<comment type="similarity">
    <text evidence="1 5">Belongs to the Fmt family.</text>
</comment>
<protein>
    <recommendedName>
        <fullName evidence="2 5">Methionyl-tRNA formyltransferase</fullName>
        <ecNumber evidence="2 5">2.1.2.9</ecNumber>
    </recommendedName>
</protein>
<dbReference type="InterPro" id="IPR041711">
    <property type="entry name" value="Met-tRNA-FMT_N"/>
</dbReference>
<accession>A0A1M4SUR2</accession>
<dbReference type="OrthoDB" id="9802815at2"/>
<evidence type="ECO:0000259" key="7">
    <source>
        <dbReference type="Pfam" id="PF02911"/>
    </source>
</evidence>
<dbReference type="FunFam" id="3.40.50.12230:FF:000001">
    <property type="entry name" value="Methionyl-tRNA formyltransferase"/>
    <property type="match status" value="1"/>
</dbReference>
<comment type="catalytic activity">
    <reaction evidence="5">
        <text>L-methionyl-tRNA(fMet) + (6R)-10-formyltetrahydrofolate = N-formyl-L-methionyl-tRNA(fMet) + (6S)-5,6,7,8-tetrahydrofolate + H(+)</text>
        <dbReference type="Rhea" id="RHEA:24380"/>
        <dbReference type="Rhea" id="RHEA-COMP:9952"/>
        <dbReference type="Rhea" id="RHEA-COMP:9953"/>
        <dbReference type="ChEBI" id="CHEBI:15378"/>
        <dbReference type="ChEBI" id="CHEBI:57453"/>
        <dbReference type="ChEBI" id="CHEBI:78530"/>
        <dbReference type="ChEBI" id="CHEBI:78844"/>
        <dbReference type="ChEBI" id="CHEBI:195366"/>
        <dbReference type="EC" id="2.1.2.9"/>
    </reaction>
</comment>
<sequence length="317" mass="34974">MRIIFMGTPDFAAASLKALLDAGKQVVAVVTQPDKPKGRGKQLQPPPVKKLAEEFHLPVLQPTSIRTEEFFRTLQGLRPDCIVVVAYGKILPPEILELPPKGCINVHASLLPYYRGSAPIHWSVINGETETGVTTMFMDQGMDTGDMILKKRLAIGPDDTVGVVHDRLAVLGAELLIETIDLLEKGLAPRTPQDHTLATYAPMLKKEHEVIRWDQSARDIHNHVRGMNPWPGTYTTWEGKVLKIWRTRVPEARPVKAAPGTVLEAASSGILVQTGQGQILITELQLQGNKRMEVEPFLRGKQISPGTVFGREGAEQQ</sequence>
<dbReference type="CDD" id="cd08646">
    <property type="entry name" value="FMT_core_Met-tRNA-FMT_N"/>
    <property type="match status" value="1"/>
</dbReference>
<dbReference type="GO" id="GO:0004479">
    <property type="term" value="F:methionyl-tRNA formyltransferase activity"/>
    <property type="evidence" value="ECO:0007669"/>
    <property type="project" value="UniProtKB-UniRule"/>
</dbReference>
<evidence type="ECO:0000256" key="2">
    <source>
        <dbReference type="ARBA" id="ARBA00012261"/>
    </source>
</evidence>
<dbReference type="CDD" id="cd08704">
    <property type="entry name" value="Met_tRNA_FMT_C"/>
    <property type="match status" value="1"/>
</dbReference>
<dbReference type="InterPro" id="IPR011034">
    <property type="entry name" value="Formyl_transferase-like_C_sf"/>
</dbReference>
<feature type="domain" description="Formyl transferase N-terminal" evidence="6">
    <location>
        <begin position="1"/>
        <end position="180"/>
    </location>
</feature>
<keyword evidence="4 5" id="KW-0648">Protein biosynthesis</keyword>
<organism evidence="8 9">
    <name type="scientific">Desulforamulus putei DSM 12395</name>
    <dbReference type="NCBI Taxonomy" id="1121429"/>
    <lineage>
        <taxon>Bacteria</taxon>
        <taxon>Bacillati</taxon>
        <taxon>Bacillota</taxon>
        <taxon>Clostridia</taxon>
        <taxon>Eubacteriales</taxon>
        <taxon>Peptococcaceae</taxon>
        <taxon>Desulforamulus</taxon>
    </lineage>
</organism>
<dbReference type="Gene3D" id="3.40.50.12230">
    <property type="match status" value="1"/>
</dbReference>
<dbReference type="RefSeq" id="WP_073234405.1">
    <property type="nucleotide sequence ID" value="NZ_FQUY01000001.1"/>
</dbReference>
<gene>
    <name evidence="5" type="primary">fmt</name>
    <name evidence="8" type="ORF">SAMN02745133_00239</name>
</gene>
<keyword evidence="9" id="KW-1185">Reference proteome</keyword>
<dbReference type="Pfam" id="PF00551">
    <property type="entry name" value="Formyl_trans_N"/>
    <property type="match status" value="1"/>
</dbReference>
<proteinExistence type="inferred from homology"/>
<comment type="function">
    <text evidence="5">Attaches a formyl group to the free amino group of methionyl-tRNA(fMet). The formyl group appears to play a dual role in the initiator identity of N-formylmethionyl-tRNA by promoting its recognition by IF2 and preventing the misappropriation of this tRNA by the elongation apparatus.</text>
</comment>
<dbReference type="GO" id="GO:0005829">
    <property type="term" value="C:cytosol"/>
    <property type="evidence" value="ECO:0007669"/>
    <property type="project" value="TreeGrafter"/>
</dbReference>
<evidence type="ECO:0000313" key="8">
    <source>
        <dbReference type="EMBL" id="SHE35727.1"/>
    </source>
</evidence>